<evidence type="ECO:0000256" key="1">
    <source>
        <dbReference type="SAM" id="MobiDB-lite"/>
    </source>
</evidence>
<dbReference type="Proteomes" id="UP001460270">
    <property type="component" value="Unassembled WGS sequence"/>
</dbReference>
<sequence length="291" mass="33409">MDRPPTGDCPVEGGVVIVHQVIDGKHQRGDRLRLVNDTELHEVDPEQLATILTEGTPKLTVHKTIRKKEPVMEKPLDEDVLVPFSKEERVLSFSQLIRREEEPGQDEPRGEEDVCEEQQEQSDFLVVSMKKTTISVIKGRSCDPTHPCHECQESKCLYDEVVMVTESSSVTLVPRGSASFKCLKSNEAQVEHRVTERFISSLCELKKSTRRRRQRITIYYYKSNKRTQAMPVVLNFSDSKCFLKCCQNEGEESCFKLRGVTAEATEHLRERPERYGVCFLHEDGAHREHHV</sequence>
<comment type="caution">
    <text evidence="2">The sequence shown here is derived from an EMBL/GenBank/DDBJ whole genome shotgun (WGS) entry which is preliminary data.</text>
</comment>
<feature type="compositionally biased region" description="Basic and acidic residues" evidence="1">
    <location>
        <begin position="97"/>
        <end position="112"/>
    </location>
</feature>
<reference evidence="3" key="1">
    <citation type="submission" date="2024-04" db="EMBL/GenBank/DDBJ databases">
        <title>Salinicola lusitanus LLJ914,a marine bacterium isolated from the Okinawa Trough.</title>
        <authorList>
            <person name="Li J."/>
        </authorList>
    </citation>
    <scope>NUCLEOTIDE SEQUENCE [LARGE SCALE GENOMIC DNA]</scope>
</reference>
<organism evidence="2 3">
    <name type="scientific">Mugilogobius chulae</name>
    <name type="common">yellowstripe goby</name>
    <dbReference type="NCBI Taxonomy" id="88201"/>
    <lineage>
        <taxon>Eukaryota</taxon>
        <taxon>Metazoa</taxon>
        <taxon>Chordata</taxon>
        <taxon>Craniata</taxon>
        <taxon>Vertebrata</taxon>
        <taxon>Euteleostomi</taxon>
        <taxon>Actinopterygii</taxon>
        <taxon>Neopterygii</taxon>
        <taxon>Teleostei</taxon>
        <taxon>Neoteleostei</taxon>
        <taxon>Acanthomorphata</taxon>
        <taxon>Gobiaria</taxon>
        <taxon>Gobiiformes</taxon>
        <taxon>Gobioidei</taxon>
        <taxon>Gobiidae</taxon>
        <taxon>Gobionellinae</taxon>
        <taxon>Mugilogobius</taxon>
    </lineage>
</organism>
<protein>
    <recommendedName>
        <fullName evidence="4">PDZ domain-containing protein</fullName>
    </recommendedName>
</protein>
<dbReference type="InterPro" id="IPR008996">
    <property type="entry name" value="IL1/FGF"/>
</dbReference>
<dbReference type="AlphaFoldDB" id="A0AAW0P5L0"/>
<evidence type="ECO:0000313" key="2">
    <source>
        <dbReference type="EMBL" id="KAK7912941.1"/>
    </source>
</evidence>
<name>A0AAW0P5L0_9GOBI</name>
<gene>
    <name evidence="2" type="ORF">WMY93_013152</name>
</gene>
<feature type="region of interest" description="Disordered" evidence="1">
    <location>
        <begin position="95"/>
        <end position="120"/>
    </location>
</feature>
<proteinExistence type="predicted"/>
<dbReference type="SUPFAM" id="SSF50353">
    <property type="entry name" value="Cytokine"/>
    <property type="match status" value="1"/>
</dbReference>
<evidence type="ECO:0008006" key="4">
    <source>
        <dbReference type="Google" id="ProtNLM"/>
    </source>
</evidence>
<accession>A0AAW0P5L0</accession>
<keyword evidence="3" id="KW-1185">Reference proteome</keyword>
<dbReference type="Gene3D" id="2.80.10.50">
    <property type="match status" value="1"/>
</dbReference>
<evidence type="ECO:0000313" key="3">
    <source>
        <dbReference type="Proteomes" id="UP001460270"/>
    </source>
</evidence>
<dbReference type="EMBL" id="JBBPFD010000009">
    <property type="protein sequence ID" value="KAK7912941.1"/>
    <property type="molecule type" value="Genomic_DNA"/>
</dbReference>